<name>A0A3A2ZDA3_9EURO</name>
<protein>
    <submittedName>
        <fullName evidence="2">Uncharacterized protein</fullName>
    </submittedName>
</protein>
<feature type="region of interest" description="Disordered" evidence="1">
    <location>
        <begin position="1"/>
        <end position="61"/>
    </location>
</feature>
<accession>A0A3A2ZDA3</accession>
<gene>
    <name evidence="2" type="ORF">PHISCL_10339</name>
</gene>
<keyword evidence="3" id="KW-1185">Reference proteome</keyword>
<sequence>NDFRRQTASPVQLSSPPVSDLGKAGDDTECDDGAATEKVSTPSQKGDAVDGLLKLMNTGDR</sequence>
<dbReference type="AlphaFoldDB" id="A0A3A2ZDA3"/>
<proteinExistence type="predicted"/>
<feature type="non-terminal residue" evidence="2">
    <location>
        <position position="1"/>
    </location>
</feature>
<evidence type="ECO:0000313" key="2">
    <source>
        <dbReference type="EMBL" id="RJE17324.1"/>
    </source>
</evidence>
<feature type="compositionally biased region" description="Polar residues" evidence="1">
    <location>
        <begin position="1"/>
        <end position="17"/>
    </location>
</feature>
<dbReference type="OrthoDB" id="5345625at2759"/>
<evidence type="ECO:0000256" key="1">
    <source>
        <dbReference type="SAM" id="MobiDB-lite"/>
    </source>
</evidence>
<dbReference type="EMBL" id="MVGC01001165">
    <property type="protein sequence ID" value="RJE17324.1"/>
    <property type="molecule type" value="Genomic_DNA"/>
</dbReference>
<evidence type="ECO:0000313" key="3">
    <source>
        <dbReference type="Proteomes" id="UP000266188"/>
    </source>
</evidence>
<organism evidence="2 3">
    <name type="scientific">Aspergillus sclerotialis</name>
    <dbReference type="NCBI Taxonomy" id="2070753"/>
    <lineage>
        <taxon>Eukaryota</taxon>
        <taxon>Fungi</taxon>
        <taxon>Dikarya</taxon>
        <taxon>Ascomycota</taxon>
        <taxon>Pezizomycotina</taxon>
        <taxon>Eurotiomycetes</taxon>
        <taxon>Eurotiomycetidae</taxon>
        <taxon>Eurotiales</taxon>
        <taxon>Aspergillaceae</taxon>
        <taxon>Aspergillus</taxon>
        <taxon>Aspergillus subgen. Polypaecilum</taxon>
    </lineage>
</organism>
<reference evidence="3" key="1">
    <citation type="submission" date="2017-02" db="EMBL/GenBank/DDBJ databases">
        <authorList>
            <person name="Tafer H."/>
            <person name="Lopandic K."/>
        </authorList>
    </citation>
    <scope>NUCLEOTIDE SEQUENCE [LARGE SCALE GENOMIC DNA]</scope>
    <source>
        <strain evidence="3">CBS 366.77</strain>
    </source>
</reference>
<comment type="caution">
    <text evidence="2">The sequence shown here is derived from an EMBL/GenBank/DDBJ whole genome shotgun (WGS) entry which is preliminary data.</text>
</comment>
<dbReference type="Proteomes" id="UP000266188">
    <property type="component" value="Unassembled WGS sequence"/>
</dbReference>